<sequence length="73" mass="8116">MASPTTSCPLHGLKLPISVLFIYFLSLLPSKSGGSAMRDTRVTTSKKEQMMVWGRETVGSEAKWLRRSIDSRS</sequence>
<gene>
    <name evidence="2" type="ORF">Fmac_013789</name>
</gene>
<dbReference type="Proteomes" id="UP001603857">
    <property type="component" value="Unassembled WGS sequence"/>
</dbReference>
<keyword evidence="1" id="KW-1133">Transmembrane helix</keyword>
<keyword evidence="1" id="KW-0812">Transmembrane</keyword>
<comment type="caution">
    <text evidence="2">The sequence shown here is derived from an EMBL/GenBank/DDBJ whole genome shotgun (WGS) entry which is preliminary data.</text>
</comment>
<reference evidence="2 3" key="1">
    <citation type="submission" date="2024-08" db="EMBL/GenBank/DDBJ databases">
        <title>Insights into the chromosomal genome structure of Flemingia macrophylla.</title>
        <authorList>
            <person name="Ding Y."/>
            <person name="Zhao Y."/>
            <person name="Bi W."/>
            <person name="Wu M."/>
            <person name="Zhao G."/>
            <person name="Gong Y."/>
            <person name="Li W."/>
            <person name="Zhang P."/>
        </authorList>
    </citation>
    <scope>NUCLEOTIDE SEQUENCE [LARGE SCALE GENOMIC DNA]</scope>
    <source>
        <strain evidence="2">DYQJB</strain>
        <tissue evidence="2">Leaf</tissue>
    </source>
</reference>
<organism evidence="2 3">
    <name type="scientific">Flemingia macrophylla</name>
    <dbReference type="NCBI Taxonomy" id="520843"/>
    <lineage>
        <taxon>Eukaryota</taxon>
        <taxon>Viridiplantae</taxon>
        <taxon>Streptophyta</taxon>
        <taxon>Embryophyta</taxon>
        <taxon>Tracheophyta</taxon>
        <taxon>Spermatophyta</taxon>
        <taxon>Magnoliopsida</taxon>
        <taxon>eudicotyledons</taxon>
        <taxon>Gunneridae</taxon>
        <taxon>Pentapetalae</taxon>
        <taxon>rosids</taxon>
        <taxon>fabids</taxon>
        <taxon>Fabales</taxon>
        <taxon>Fabaceae</taxon>
        <taxon>Papilionoideae</taxon>
        <taxon>50 kb inversion clade</taxon>
        <taxon>NPAAA clade</taxon>
        <taxon>indigoferoid/millettioid clade</taxon>
        <taxon>Phaseoleae</taxon>
        <taxon>Flemingia</taxon>
    </lineage>
</organism>
<dbReference type="EMBL" id="JBGMDY010000004">
    <property type="protein sequence ID" value="KAL2339343.1"/>
    <property type="molecule type" value="Genomic_DNA"/>
</dbReference>
<evidence type="ECO:0000256" key="1">
    <source>
        <dbReference type="SAM" id="Phobius"/>
    </source>
</evidence>
<name>A0ABD1MU45_9FABA</name>
<keyword evidence="3" id="KW-1185">Reference proteome</keyword>
<evidence type="ECO:0000313" key="3">
    <source>
        <dbReference type="Proteomes" id="UP001603857"/>
    </source>
</evidence>
<feature type="transmembrane region" description="Helical" evidence="1">
    <location>
        <begin position="12"/>
        <end position="28"/>
    </location>
</feature>
<keyword evidence="1" id="KW-0472">Membrane</keyword>
<accession>A0ABD1MU45</accession>
<dbReference type="AlphaFoldDB" id="A0ABD1MU45"/>
<evidence type="ECO:0000313" key="2">
    <source>
        <dbReference type="EMBL" id="KAL2339343.1"/>
    </source>
</evidence>
<proteinExistence type="predicted"/>
<protein>
    <submittedName>
        <fullName evidence="2">Uncharacterized protein</fullName>
    </submittedName>
</protein>